<evidence type="ECO:0000256" key="10">
    <source>
        <dbReference type="HAMAP-Rule" id="MF_01043"/>
    </source>
</evidence>
<evidence type="ECO:0000256" key="5">
    <source>
        <dbReference type="ARBA" id="ARBA00022989"/>
    </source>
</evidence>
<name>A0A0W0Z9Y1_LEGSP</name>
<evidence type="ECO:0000256" key="3">
    <source>
        <dbReference type="ARBA" id="ARBA00022679"/>
    </source>
</evidence>
<comment type="subcellular location">
    <subcellularLocation>
        <location evidence="10">Cell membrane</location>
        <topology evidence="10">Multi-pass membrane protein</topology>
    </subcellularLocation>
</comment>
<keyword evidence="9 10" id="KW-1208">Phospholipid metabolism</keyword>
<dbReference type="PANTHER" id="PTHR30309:SF0">
    <property type="entry name" value="GLYCEROL-3-PHOSPHATE ACYLTRANSFERASE-RELATED"/>
    <property type="match status" value="1"/>
</dbReference>
<evidence type="ECO:0000256" key="8">
    <source>
        <dbReference type="ARBA" id="ARBA00023209"/>
    </source>
</evidence>
<keyword evidence="3 10" id="KW-0808">Transferase</keyword>
<keyword evidence="13" id="KW-1185">Reference proteome</keyword>
<feature type="transmembrane region" description="Helical" evidence="10">
    <location>
        <begin position="6"/>
        <end position="26"/>
    </location>
</feature>
<evidence type="ECO:0000256" key="2">
    <source>
        <dbReference type="ARBA" id="ARBA00022516"/>
    </source>
</evidence>
<dbReference type="GO" id="GO:0008654">
    <property type="term" value="P:phospholipid biosynthetic process"/>
    <property type="evidence" value="ECO:0007669"/>
    <property type="project" value="UniProtKB-UniRule"/>
</dbReference>
<dbReference type="GO" id="GO:0005886">
    <property type="term" value="C:plasma membrane"/>
    <property type="evidence" value="ECO:0007669"/>
    <property type="project" value="UniProtKB-SubCell"/>
</dbReference>
<dbReference type="EMBL" id="LNYX01000004">
    <property type="protein sequence ID" value="KTD65925.1"/>
    <property type="molecule type" value="Genomic_DNA"/>
</dbReference>
<dbReference type="HAMAP" id="MF_01043">
    <property type="entry name" value="PlsY"/>
    <property type="match status" value="1"/>
</dbReference>
<feature type="compositionally biased region" description="Basic residues" evidence="11">
    <location>
        <begin position="234"/>
        <end position="247"/>
    </location>
</feature>
<comment type="catalytic activity">
    <reaction evidence="10">
        <text>an acyl phosphate + sn-glycerol 3-phosphate = a 1-acyl-sn-glycero-3-phosphate + phosphate</text>
        <dbReference type="Rhea" id="RHEA:34075"/>
        <dbReference type="ChEBI" id="CHEBI:43474"/>
        <dbReference type="ChEBI" id="CHEBI:57597"/>
        <dbReference type="ChEBI" id="CHEBI:57970"/>
        <dbReference type="ChEBI" id="CHEBI:59918"/>
        <dbReference type="EC" id="2.3.1.275"/>
    </reaction>
</comment>
<feature type="transmembrane region" description="Helical" evidence="10">
    <location>
        <begin position="84"/>
        <end position="104"/>
    </location>
</feature>
<evidence type="ECO:0000256" key="9">
    <source>
        <dbReference type="ARBA" id="ARBA00023264"/>
    </source>
</evidence>
<evidence type="ECO:0000256" key="4">
    <source>
        <dbReference type="ARBA" id="ARBA00022692"/>
    </source>
</evidence>
<evidence type="ECO:0000256" key="1">
    <source>
        <dbReference type="ARBA" id="ARBA00022475"/>
    </source>
</evidence>
<dbReference type="EC" id="2.3.1.275" evidence="10"/>
<feature type="transmembrane region" description="Helical" evidence="10">
    <location>
        <begin position="56"/>
        <end position="78"/>
    </location>
</feature>
<organism evidence="12 13">
    <name type="scientific">Legionella spiritensis</name>
    <dbReference type="NCBI Taxonomy" id="452"/>
    <lineage>
        <taxon>Bacteria</taxon>
        <taxon>Pseudomonadati</taxon>
        <taxon>Pseudomonadota</taxon>
        <taxon>Gammaproteobacteria</taxon>
        <taxon>Legionellales</taxon>
        <taxon>Legionellaceae</taxon>
        <taxon>Legionella</taxon>
    </lineage>
</organism>
<reference evidence="12 13" key="1">
    <citation type="submission" date="2015-11" db="EMBL/GenBank/DDBJ databases">
        <title>Genomic analysis of 38 Legionella species identifies large and diverse effector repertoires.</title>
        <authorList>
            <person name="Burstein D."/>
            <person name="Amaro F."/>
            <person name="Zusman T."/>
            <person name="Lifshitz Z."/>
            <person name="Cohen O."/>
            <person name="Gilbert J.A."/>
            <person name="Pupko T."/>
            <person name="Shuman H.A."/>
            <person name="Segal G."/>
        </authorList>
    </citation>
    <scope>NUCLEOTIDE SEQUENCE [LARGE SCALE GENOMIC DNA]</scope>
    <source>
        <strain evidence="12 13">Mt.St.Helens-9</strain>
    </source>
</reference>
<dbReference type="Pfam" id="PF02660">
    <property type="entry name" value="G3P_acyltransf"/>
    <property type="match status" value="1"/>
</dbReference>
<keyword evidence="8 10" id="KW-0594">Phospholipid biosynthesis</keyword>
<keyword evidence="2 10" id="KW-0444">Lipid biosynthesis</keyword>
<comment type="function">
    <text evidence="10">Catalyzes the transfer of an acyl group from acyl-phosphate (acyl-PO(4)) to glycerol-3-phosphate (G3P) to form lysophosphatidic acid (LPA). This enzyme utilizes acyl-phosphate as fatty acyl donor, but not acyl-CoA or acyl-ACP.</text>
</comment>
<keyword evidence="5 10" id="KW-1133">Transmembrane helix</keyword>
<keyword evidence="7 10" id="KW-0472">Membrane</keyword>
<dbReference type="SMART" id="SM01207">
    <property type="entry name" value="G3P_acyltransf"/>
    <property type="match status" value="1"/>
</dbReference>
<gene>
    <name evidence="10" type="primary">plsY</name>
    <name evidence="12" type="ORF">Lspi_0344</name>
</gene>
<dbReference type="STRING" id="452.Lspi_0344"/>
<sequence>MVDFLLFLLVVAIGYLFGSFSSAIIVSRVFSLPDPRVGGSKNPGATNVLRLAGKKYAVLVLIADVLKGVIPVAIARLFDVSPLTLGFVCFAAVMGHIYPVFFGFKGGKGVATAIGALFCLNLILGGMVIATWLVVANYSRYSSLASMTAITLAPVYSAFTIGQVDIIVPLFFIAVFILFQHRNNITRLIDGEEPKILFRQGSENSIADQLTQPETKILTSDEVQEENPGEKPQPQRHKKTVRKKTTGKKTAEPKKPQTAKDVNPKE</sequence>
<dbReference type="UniPathway" id="UPA00085"/>
<protein>
    <recommendedName>
        <fullName evidence="10">Glycerol-3-phosphate acyltransferase</fullName>
    </recommendedName>
    <alternativeName>
        <fullName evidence="10">Acyl-PO4 G3P acyltransferase</fullName>
    </alternativeName>
    <alternativeName>
        <fullName evidence="10">Acyl-phosphate--glycerol-3-phosphate acyltransferase</fullName>
    </alternativeName>
    <alternativeName>
        <fullName evidence="10">G3P acyltransferase</fullName>
        <shortName evidence="10">GPAT</shortName>
        <ecNumber evidence="10">2.3.1.275</ecNumber>
    </alternativeName>
    <alternativeName>
        <fullName evidence="10">Lysophosphatidic acid synthase</fullName>
        <shortName evidence="10">LPA synthase</shortName>
    </alternativeName>
</protein>
<keyword evidence="4 10" id="KW-0812">Transmembrane</keyword>
<dbReference type="AlphaFoldDB" id="A0A0W0Z9Y1"/>
<dbReference type="NCBIfam" id="TIGR00023">
    <property type="entry name" value="glycerol-3-phosphate 1-O-acyltransferase PlsY"/>
    <property type="match status" value="1"/>
</dbReference>
<evidence type="ECO:0000313" key="13">
    <source>
        <dbReference type="Proteomes" id="UP000054877"/>
    </source>
</evidence>
<dbReference type="InterPro" id="IPR003811">
    <property type="entry name" value="G3P_acylTferase_PlsY"/>
</dbReference>
<comment type="pathway">
    <text evidence="10">Lipid metabolism; phospholipid metabolism.</text>
</comment>
<feature type="region of interest" description="Disordered" evidence="11">
    <location>
        <begin position="213"/>
        <end position="266"/>
    </location>
</feature>
<evidence type="ECO:0000313" key="12">
    <source>
        <dbReference type="EMBL" id="KTD65925.1"/>
    </source>
</evidence>
<comment type="caution">
    <text evidence="12">The sequence shown here is derived from an EMBL/GenBank/DDBJ whole genome shotgun (WGS) entry which is preliminary data.</text>
</comment>
<keyword evidence="1 10" id="KW-1003">Cell membrane</keyword>
<evidence type="ECO:0000256" key="7">
    <source>
        <dbReference type="ARBA" id="ARBA00023136"/>
    </source>
</evidence>
<dbReference type="RefSeq" id="WP_065238358.1">
    <property type="nucleotide sequence ID" value="NZ_CAAAII010000011.1"/>
</dbReference>
<feature type="transmembrane region" description="Helical" evidence="10">
    <location>
        <begin position="155"/>
        <end position="179"/>
    </location>
</feature>
<dbReference type="OrthoDB" id="9777124at2"/>
<proteinExistence type="inferred from homology"/>
<dbReference type="GO" id="GO:0043772">
    <property type="term" value="F:acyl-phosphate glycerol-3-phosphate acyltransferase activity"/>
    <property type="evidence" value="ECO:0007669"/>
    <property type="project" value="UniProtKB-UniRule"/>
</dbReference>
<evidence type="ECO:0000256" key="6">
    <source>
        <dbReference type="ARBA" id="ARBA00023098"/>
    </source>
</evidence>
<dbReference type="PATRIC" id="fig|452.5.peg.379"/>
<comment type="subunit">
    <text evidence="10">Probably interacts with PlsX.</text>
</comment>
<comment type="similarity">
    <text evidence="10">Belongs to the PlsY family.</text>
</comment>
<dbReference type="PANTHER" id="PTHR30309">
    <property type="entry name" value="INNER MEMBRANE PROTEIN YGIH"/>
    <property type="match status" value="1"/>
</dbReference>
<dbReference type="Proteomes" id="UP000054877">
    <property type="component" value="Unassembled WGS sequence"/>
</dbReference>
<accession>A0A0W0Z9Y1</accession>
<feature type="transmembrane region" description="Helical" evidence="10">
    <location>
        <begin position="111"/>
        <end position="135"/>
    </location>
</feature>
<evidence type="ECO:0000256" key="11">
    <source>
        <dbReference type="SAM" id="MobiDB-lite"/>
    </source>
</evidence>
<keyword evidence="6 10" id="KW-0443">Lipid metabolism</keyword>